<dbReference type="GO" id="GO:0016887">
    <property type="term" value="F:ATP hydrolysis activity"/>
    <property type="evidence" value="ECO:0007669"/>
    <property type="project" value="InterPro"/>
</dbReference>
<evidence type="ECO:0000259" key="14">
    <source>
        <dbReference type="PROSITE" id="PS50929"/>
    </source>
</evidence>
<dbReference type="FunFam" id="3.40.50.300:FF:001854">
    <property type="entry name" value="ABC multidrug transporter (Eurofung)"/>
    <property type="match status" value="1"/>
</dbReference>
<evidence type="ECO:0000313" key="15">
    <source>
        <dbReference type="EMBL" id="OHE96342.1"/>
    </source>
</evidence>
<dbReference type="InterPro" id="IPR017871">
    <property type="entry name" value="ABC_transporter-like_CS"/>
</dbReference>
<feature type="transmembrane region" description="Helical" evidence="12">
    <location>
        <begin position="38"/>
        <end position="57"/>
    </location>
</feature>
<dbReference type="InterPro" id="IPR036640">
    <property type="entry name" value="ABC1_TM_sf"/>
</dbReference>
<dbReference type="InterPro" id="IPR044746">
    <property type="entry name" value="ABCC_6TM_D1"/>
</dbReference>
<dbReference type="GeneID" id="34561555"/>
<keyword evidence="10" id="KW-0325">Glycoprotein</keyword>
<protein>
    <recommendedName>
        <fullName evidence="17">ABC transporter</fullName>
    </recommendedName>
</protein>
<evidence type="ECO:0000313" key="16">
    <source>
        <dbReference type="Proteomes" id="UP000176998"/>
    </source>
</evidence>
<name>A0A1G4B4Z0_9PEZI</name>
<dbReference type="InterPro" id="IPR056227">
    <property type="entry name" value="TMD0_ABC"/>
</dbReference>
<dbReference type="Proteomes" id="UP000176998">
    <property type="component" value="Unassembled WGS sequence"/>
</dbReference>
<evidence type="ECO:0000256" key="10">
    <source>
        <dbReference type="ARBA" id="ARBA00023180"/>
    </source>
</evidence>
<feature type="transmembrane region" description="Helical" evidence="12">
    <location>
        <begin position="959"/>
        <end position="983"/>
    </location>
</feature>
<feature type="transmembrane region" description="Helical" evidence="12">
    <location>
        <begin position="73"/>
        <end position="94"/>
    </location>
</feature>
<dbReference type="Pfam" id="PF00005">
    <property type="entry name" value="ABC_tran"/>
    <property type="match status" value="2"/>
</dbReference>
<feature type="transmembrane region" description="Helical" evidence="12">
    <location>
        <begin position="416"/>
        <end position="441"/>
    </location>
</feature>
<feature type="transmembrane region" description="Helical" evidence="12">
    <location>
        <begin position="132"/>
        <end position="151"/>
    </location>
</feature>
<dbReference type="InterPro" id="IPR050173">
    <property type="entry name" value="ABC_transporter_C-like"/>
</dbReference>
<evidence type="ECO:0000256" key="7">
    <source>
        <dbReference type="ARBA" id="ARBA00022840"/>
    </source>
</evidence>
<dbReference type="FunFam" id="1.20.1560.10:FF:000055">
    <property type="entry name" value="ABC multidrug transporter (Eurofung)"/>
    <property type="match status" value="1"/>
</dbReference>
<feature type="domain" description="ABC transmembrane type-1" evidence="14">
    <location>
        <begin position="281"/>
        <end position="561"/>
    </location>
</feature>
<feature type="domain" description="ABC transporter" evidence="13">
    <location>
        <begin position="631"/>
        <end position="859"/>
    </location>
</feature>
<dbReference type="InterPro" id="IPR003439">
    <property type="entry name" value="ABC_transporter-like_ATP-bd"/>
</dbReference>
<feature type="domain" description="ABC transporter" evidence="13">
    <location>
        <begin position="1234"/>
        <end position="1465"/>
    </location>
</feature>
<evidence type="ECO:0000256" key="9">
    <source>
        <dbReference type="ARBA" id="ARBA00023136"/>
    </source>
</evidence>
<feature type="transmembrane region" description="Helical" evidence="12">
    <location>
        <begin position="1139"/>
        <end position="1162"/>
    </location>
</feature>
<dbReference type="FunFam" id="3.40.50.300:FF:000838">
    <property type="entry name" value="ABC multidrug transporter (Eurofung)"/>
    <property type="match status" value="1"/>
</dbReference>
<evidence type="ECO:0000256" key="12">
    <source>
        <dbReference type="SAM" id="Phobius"/>
    </source>
</evidence>
<dbReference type="OrthoDB" id="6500128at2759"/>
<keyword evidence="4" id="KW-1003">Cell membrane</keyword>
<dbReference type="SMART" id="SM00382">
    <property type="entry name" value="AAA"/>
    <property type="match status" value="2"/>
</dbReference>
<evidence type="ECO:0000256" key="6">
    <source>
        <dbReference type="ARBA" id="ARBA00022741"/>
    </source>
</evidence>
<comment type="similarity">
    <text evidence="2">Belongs to the ABC transporter superfamily. ABCC family. Conjugate transporter (TC 3.A.1.208) subfamily.</text>
</comment>
<evidence type="ECO:0000256" key="3">
    <source>
        <dbReference type="ARBA" id="ARBA00022448"/>
    </source>
</evidence>
<dbReference type="SUPFAM" id="SSF52540">
    <property type="entry name" value="P-loop containing nucleoside triphosphate hydrolases"/>
    <property type="match status" value="2"/>
</dbReference>
<evidence type="ECO:0008006" key="17">
    <source>
        <dbReference type="Google" id="ProtNLM"/>
    </source>
</evidence>
<dbReference type="FunFam" id="1.20.1560.10:FF:000066">
    <property type="entry name" value="ABC multidrug transporter (Eurofung)"/>
    <property type="match status" value="1"/>
</dbReference>
<dbReference type="CDD" id="cd18580">
    <property type="entry name" value="ABC_6TM_ABCC_D2"/>
    <property type="match status" value="1"/>
</dbReference>
<dbReference type="RefSeq" id="XP_022473502.1">
    <property type="nucleotide sequence ID" value="XM_022620045.1"/>
</dbReference>
<feature type="domain" description="ABC transmembrane type-1" evidence="14">
    <location>
        <begin position="915"/>
        <end position="1197"/>
    </location>
</feature>
<feature type="region of interest" description="Disordered" evidence="11">
    <location>
        <begin position="580"/>
        <end position="615"/>
    </location>
</feature>
<dbReference type="Pfam" id="PF00664">
    <property type="entry name" value="ABC_membrane"/>
    <property type="match status" value="2"/>
</dbReference>
<dbReference type="PROSITE" id="PS50893">
    <property type="entry name" value="ABC_TRANSPORTER_2"/>
    <property type="match status" value="2"/>
</dbReference>
<feature type="region of interest" description="Disordered" evidence="11">
    <location>
        <begin position="1210"/>
        <end position="1231"/>
    </location>
</feature>
<feature type="transmembrane region" description="Helical" evidence="12">
    <location>
        <begin position="1056"/>
        <end position="1075"/>
    </location>
</feature>
<evidence type="ECO:0000256" key="8">
    <source>
        <dbReference type="ARBA" id="ARBA00022989"/>
    </source>
</evidence>
<evidence type="ECO:0000256" key="5">
    <source>
        <dbReference type="ARBA" id="ARBA00022692"/>
    </source>
</evidence>
<dbReference type="GO" id="GO:0140359">
    <property type="term" value="F:ABC-type transporter activity"/>
    <property type="evidence" value="ECO:0007669"/>
    <property type="project" value="InterPro"/>
</dbReference>
<proteinExistence type="inferred from homology"/>
<comment type="subcellular location">
    <subcellularLocation>
        <location evidence="1">Cell membrane</location>
        <topology evidence="1">Multi-pass membrane protein</topology>
    </subcellularLocation>
</comment>
<feature type="compositionally biased region" description="Low complexity" evidence="11">
    <location>
        <begin position="593"/>
        <end position="607"/>
    </location>
</feature>
<organism evidence="15 16">
    <name type="scientific">Colletotrichum orchidophilum</name>
    <dbReference type="NCBI Taxonomy" id="1209926"/>
    <lineage>
        <taxon>Eukaryota</taxon>
        <taxon>Fungi</taxon>
        <taxon>Dikarya</taxon>
        <taxon>Ascomycota</taxon>
        <taxon>Pezizomycotina</taxon>
        <taxon>Sordariomycetes</taxon>
        <taxon>Hypocreomycetidae</taxon>
        <taxon>Glomerellales</taxon>
        <taxon>Glomerellaceae</taxon>
        <taxon>Colletotrichum</taxon>
    </lineage>
</organism>
<keyword evidence="8 12" id="KW-1133">Transmembrane helix</keyword>
<gene>
    <name evidence="15" type="ORF">CORC01_08414</name>
</gene>
<dbReference type="PROSITE" id="PS50929">
    <property type="entry name" value="ABC_TM1F"/>
    <property type="match status" value="2"/>
</dbReference>
<dbReference type="STRING" id="1209926.A0A1G4B4Z0"/>
<reference evidence="15 16" key="1">
    <citation type="submission" date="2016-09" db="EMBL/GenBank/DDBJ databases">
        <authorList>
            <person name="Capua I."/>
            <person name="De Benedictis P."/>
            <person name="Joannis T."/>
            <person name="Lombin L.H."/>
            <person name="Cattoli G."/>
        </authorList>
    </citation>
    <scope>NUCLEOTIDE SEQUENCE [LARGE SCALE GENOMIC DNA]</scope>
    <source>
        <strain evidence="15 16">IMI 309357</strain>
    </source>
</reference>
<feature type="transmembrane region" description="Helical" evidence="12">
    <location>
        <begin position="106"/>
        <end position="125"/>
    </location>
</feature>
<comment type="caution">
    <text evidence="15">The sequence shown here is derived from an EMBL/GenBank/DDBJ whole genome shotgun (WGS) entry which is preliminary data.</text>
</comment>
<keyword evidence="16" id="KW-1185">Reference proteome</keyword>
<dbReference type="CDD" id="cd18579">
    <property type="entry name" value="ABC_6TM_ABCC_D1"/>
    <property type="match status" value="1"/>
</dbReference>
<sequence length="1468" mass="159914">MAIMATCASPGNPGDFAFGPVVDSCVRKFDFTLLFEDTILSILPSSIFILLAALRIFSRHSVQRKVAGNTFRLFKLAPILVLTAISVALTALWARDADLTLNKKTAVAAAALTILDGIFLAALSFTEHSRSLGPSLLLSVFLVLSTIFDAVRLRTLWVKSVGTPIVSLSTAAFALKFALLVQEEASKRRWIIDDASEYSSEETAGLFNRVGFHWLNSLLRKGYSSPLSIAKLPVIDRQLLSDSLWDRVGQKWKASPKQGNNALLGVIFSALKWPILAPVPAYMILIGLQLAQPFMISTIMAYLASPIDHTEDQRNIGYGLIGAYGLVYICIAVVTAGCQHLVFRYATMMRGCLVLLIYEKTTSMSITSAEEAAAVTLMSTDIERIVNGMSKIHESWSTLLQMAVALALLYRELGVVFIVPLVLFLLCAVGAGVLSGSAGAFQASWMAAIQKRVAVTSSVLGSTKGVKLSGFTDKMSQIIQDLRLKEIASAAKFRTMLLVIVTLSYAPGSISPVVTFGAYTAIAQKDHTTLDSNRIFTSLALLTLVTQPLNELFAHLPNIFASIACFGRIQAFLLSPETSAKSDARSPSSKLGSTSSISESQSGSSVRQESEKQATTTVTSILDPLVSGNAIEIRNAKFGWKADADPALTDLTLDIPHGKLTMIVGPVASGKSTLLKAILGETPVAEGTISRSSDSIAFCDQVPWLTNETLRRNVTGFSHFEASWYSTVIRACALEEDIATFPDGDQVMVGSKGVTLSGGQKQRVAIARAVYSRRDFILFDDVFSGLDFETQTRVFNNLFGTSGLLRQSNITALFVTHAVHILPQADYIITLDQTGTVASRGTFAELNKQPGYISKFGLITKEDAIQRDAIQDNGKSAFQPQQKQTAADSAVDEETQRLGDRSVYKYYFEATGPRSVIIFFVLQIIWVFLTKFPEIWLSWWGEANDRHPNQEVGKYMGVYTALQVLSLVALAVVCWHTVLGMAVTSGVKLHWILLEKALRAPLSFFGTTNTGSIVNRFSQDIQLIDAELPIALLNVAANGLICIAQALMIIPASYQLIAVFPFLGGVLWIIQRFYLRTSRQLRFLELDAKAPMYSQFLETLSGLSTIRAFGWQKDLTTLMRDRLDTSQKPMYLLYSIQRWLTLVLDLTVAALAVVLISVAVALHGRVGAGFAGVALYNIMGLSSAMKAAITVWTVLETSIGAVARVKTFAEQTPAESEAPEPQTPPESWPESGAISFNNVSSSYGEAMDPVLSSVSFTVLPGQKVGICGRSGSGKSSLLLTLLRLIDCNEGQVLIDGVDVATMPREVLRQRLNALPQEPPFFNGSVRLNCDPEGTTSDESICEALRAVCLWDVIEEKGGLDADFTDDFFSHGQKQVFCLARGILHPSKIVVMDEATSSVDVDTEKKMMTVIRERFADATIISVAHRLDTVLDFDKIIILEKGVIVEEGCPAELLGRASAFRTLYESFHS</sequence>
<dbReference type="InterPro" id="IPR027417">
    <property type="entry name" value="P-loop_NTPase"/>
</dbReference>
<keyword evidence="6" id="KW-0547">Nucleotide-binding</keyword>
<feature type="compositionally biased region" description="Polar residues" evidence="11">
    <location>
        <begin position="580"/>
        <end position="592"/>
    </location>
</feature>
<feature type="transmembrane region" description="Helical" evidence="12">
    <location>
        <begin position="1030"/>
        <end position="1050"/>
    </location>
</feature>
<dbReference type="Gene3D" id="1.20.1560.10">
    <property type="entry name" value="ABC transporter type 1, transmembrane domain"/>
    <property type="match status" value="2"/>
</dbReference>
<keyword evidence="9 12" id="KW-0472">Membrane</keyword>
<feature type="transmembrane region" description="Helical" evidence="12">
    <location>
        <begin position="916"/>
        <end position="939"/>
    </location>
</feature>
<dbReference type="InterPro" id="IPR044726">
    <property type="entry name" value="ABCC_6TM_D2"/>
</dbReference>
<keyword evidence="7" id="KW-0067">ATP-binding</keyword>
<dbReference type="Gene3D" id="3.40.50.300">
    <property type="entry name" value="P-loop containing nucleotide triphosphate hydrolases"/>
    <property type="match status" value="2"/>
</dbReference>
<accession>A0A1G4B4Z0</accession>
<keyword evidence="5 12" id="KW-0812">Transmembrane</keyword>
<dbReference type="PANTHER" id="PTHR24223">
    <property type="entry name" value="ATP-BINDING CASSETTE SUB-FAMILY C"/>
    <property type="match status" value="1"/>
</dbReference>
<dbReference type="CDD" id="cd03250">
    <property type="entry name" value="ABCC_MRP_domain1"/>
    <property type="match status" value="1"/>
</dbReference>
<feature type="transmembrane region" description="Helical" evidence="12">
    <location>
        <begin position="163"/>
        <end position="181"/>
    </location>
</feature>
<dbReference type="PROSITE" id="PS00211">
    <property type="entry name" value="ABC_TRANSPORTER_1"/>
    <property type="match status" value="2"/>
</dbReference>
<dbReference type="EMBL" id="MJBS01000071">
    <property type="protein sequence ID" value="OHE96342.1"/>
    <property type="molecule type" value="Genomic_DNA"/>
</dbReference>
<dbReference type="PANTHER" id="PTHR24223:SF399">
    <property type="entry name" value="ABC TRANSPORTER ATNG"/>
    <property type="match status" value="1"/>
</dbReference>
<dbReference type="GO" id="GO:0005524">
    <property type="term" value="F:ATP binding"/>
    <property type="evidence" value="ECO:0007669"/>
    <property type="project" value="UniProtKB-KW"/>
</dbReference>
<evidence type="ECO:0000259" key="13">
    <source>
        <dbReference type="PROSITE" id="PS50893"/>
    </source>
</evidence>
<dbReference type="Pfam" id="PF24357">
    <property type="entry name" value="TMD0_ABC"/>
    <property type="match status" value="1"/>
</dbReference>
<dbReference type="InterPro" id="IPR011527">
    <property type="entry name" value="ABC1_TM_dom"/>
</dbReference>
<dbReference type="SUPFAM" id="SSF90123">
    <property type="entry name" value="ABC transporter transmembrane region"/>
    <property type="match status" value="2"/>
</dbReference>
<evidence type="ECO:0000256" key="2">
    <source>
        <dbReference type="ARBA" id="ARBA00009726"/>
    </source>
</evidence>
<dbReference type="CDD" id="cd03244">
    <property type="entry name" value="ABCC_MRP_domain2"/>
    <property type="match status" value="1"/>
</dbReference>
<dbReference type="InterPro" id="IPR003593">
    <property type="entry name" value="AAA+_ATPase"/>
</dbReference>
<dbReference type="GO" id="GO:0005886">
    <property type="term" value="C:plasma membrane"/>
    <property type="evidence" value="ECO:0007669"/>
    <property type="project" value="UniProtKB-SubCell"/>
</dbReference>
<evidence type="ECO:0000256" key="11">
    <source>
        <dbReference type="SAM" id="MobiDB-lite"/>
    </source>
</evidence>
<feature type="transmembrane region" description="Helical" evidence="12">
    <location>
        <begin position="316"/>
        <end position="336"/>
    </location>
</feature>
<evidence type="ECO:0000256" key="4">
    <source>
        <dbReference type="ARBA" id="ARBA00022475"/>
    </source>
</evidence>
<evidence type="ECO:0000256" key="1">
    <source>
        <dbReference type="ARBA" id="ARBA00004651"/>
    </source>
</evidence>
<keyword evidence="3" id="KW-0813">Transport</keyword>
<feature type="transmembrane region" description="Helical" evidence="12">
    <location>
        <begin position="259"/>
        <end position="276"/>
    </location>
</feature>